<protein>
    <submittedName>
        <fullName evidence="1">Uncharacterized protein</fullName>
    </submittedName>
</protein>
<dbReference type="AlphaFoldDB" id="A0A401GM89"/>
<keyword evidence="2" id="KW-1185">Reference proteome</keyword>
<name>A0A401GM89_9APHY</name>
<sequence length="214" mass="21720">MFISLQSPPVAQGFSAQTPGHDWASIQLALEYTLAWVTAVENEDFCQCNYPRPGDPEVLDDLGMCIGDMCLDEPVGDNGEFVGEMDFKQQDLSPGADTALVDDPAAPAIAAAPAIIPAPVTAAAPAALAVVGPVVTGPGPIAQAPAGPAAGAPAIAAIAAVPPAGPGGFEIPPSFAAALGIELPRPAQPNDHAPFYCVTHGCVVGVFNDWDVQM</sequence>
<dbReference type="EMBL" id="BFAD01000005">
    <property type="protein sequence ID" value="GBE83269.1"/>
    <property type="molecule type" value="Genomic_DNA"/>
</dbReference>
<comment type="caution">
    <text evidence="1">The sequence shown here is derived from an EMBL/GenBank/DDBJ whole genome shotgun (WGS) entry which is preliminary data.</text>
</comment>
<dbReference type="RefSeq" id="XP_027614182.1">
    <property type="nucleotide sequence ID" value="XM_027758381.1"/>
</dbReference>
<dbReference type="OrthoDB" id="2688889at2759"/>
<organism evidence="1 2">
    <name type="scientific">Sparassis crispa</name>
    <dbReference type="NCBI Taxonomy" id="139825"/>
    <lineage>
        <taxon>Eukaryota</taxon>
        <taxon>Fungi</taxon>
        <taxon>Dikarya</taxon>
        <taxon>Basidiomycota</taxon>
        <taxon>Agaricomycotina</taxon>
        <taxon>Agaricomycetes</taxon>
        <taxon>Polyporales</taxon>
        <taxon>Sparassidaceae</taxon>
        <taxon>Sparassis</taxon>
    </lineage>
</organism>
<reference evidence="1 2" key="1">
    <citation type="journal article" date="2018" name="Sci. Rep.">
        <title>Genome sequence of the cauliflower mushroom Sparassis crispa (Hanabiratake) and its association with beneficial usage.</title>
        <authorList>
            <person name="Kiyama R."/>
            <person name="Furutani Y."/>
            <person name="Kawaguchi K."/>
            <person name="Nakanishi T."/>
        </authorList>
    </citation>
    <scope>NUCLEOTIDE SEQUENCE [LARGE SCALE GENOMIC DNA]</scope>
</reference>
<gene>
    <name evidence="1" type="ORF">SCP_0503170</name>
</gene>
<accession>A0A401GM89</accession>
<dbReference type="InParanoid" id="A0A401GM89"/>
<dbReference type="GeneID" id="38780186"/>
<evidence type="ECO:0000313" key="2">
    <source>
        <dbReference type="Proteomes" id="UP000287166"/>
    </source>
</evidence>
<proteinExistence type="predicted"/>
<evidence type="ECO:0000313" key="1">
    <source>
        <dbReference type="EMBL" id="GBE83269.1"/>
    </source>
</evidence>
<dbReference type="Proteomes" id="UP000287166">
    <property type="component" value="Unassembled WGS sequence"/>
</dbReference>